<evidence type="ECO:0000313" key="2">
    <source>
        <dbReference type="EnsemblPlants" id="cds.novel_model_6128_5bd9a17a"/>
    </source>
</evidence>
<accession>A0A803R7U8</accession>
<dbReference type="Proteomes" id="UP000596661">
    <property type="component" value="Chromosome 8"/>
</dbReference>
<feature type="region of interest" description="Disordered" evidence="1">
    <location>
        <begin position="1"/>
        <end position="26"/>
    </location>
</feature>
<reference evidence="2" key="1">
    <citation type="submission" date="2018-11" db="EMBL/GenBank/DDBJ databases">
        <authorList>
            <person name="Grassa J C."/>
        </authorList>
    </citation>
    <scope>NUCLEOTIDE SEQUENCE [LARGE SCALE GENOMIC DNA]</scope>
</reference>
<name>A0A803R7U8_CANSA</name>
<dbReference type="Gramene" id="novel_model_6128_5bd9a17a">
    <property type="protein sequence ID" value="cds.novel_model_6128_5bd9a17a"/>
    <property type="gene ID" value="novel_gene_3167_5bd9a17a"/>
</dbReference>
<keyword evidence="3" id="KW-1185">Reference proteome</keyword>
<sequence>MKKGSMRKLKVSHLKKNKSRSSTMKKLRQLQKIITNPSYDDQEETNYNNLGSLYQNTANHIFLLQAKLNALKTLSALFGV</sequence>
<proteinExistence type="predicted"/>
<reference evidence="2" key="2">
    <citation type="submission" date="2021-03" db="UniProtKB">
        <authorList>
            <consortium name="EnsemblPlants"/>
        </authorList>
    </citation>
    <scope>IDENTIFICATION</scope>
</reference>
<evidence type="ECO:0000313" key="3">
    <source>
        <dbReference type="Proteomes" id="UP000596661"/>
    </source>
</evidence>
<protein>
    <submittedName>
        <fullName evidence="2">Uncharacterized protein</fullName>
    </submittedName>
</protein>
<evidence type="ECO:0000256" key="1">
    <source>
        <dbReference type="SAM" id="MobiDB-lite"/>
    </source>
</evidence>
<dbReference type="EMBL" id="UZAU01000681">
    <property type="status" value="NOT_ANNOTATED_CDS"/>
    <property type="molecule type" value="Genomic_DNA"/>
</dbReference>
<organism evidence="2 3">
    <name type="scientific">Cannabis sativa</name>
    <name type="common">Hemp</name>
    <name type="synonym">Marijuana</name>
    <dbReference type="NCBI Taxonomy" id="3483"/>
    <lineage>
        <taxon>Eukaryota</taxon>
        <taxon>Viridiplantae</taxon>
        <taxon>Streptophyta</taxon>
        <taxon>Embryophyta</taxon>
        <taxon>Tracheophyta</taxon>
        <taxon>Spermatophyta</taxon>
        <taxon>Magnoliopsida</taxon>
        <taxon>eudicotyledons</taxon>
        <taxon>Gunneridae</taxon>
        <taxon>Pentapetalae</taxon>
        <taxon>rosids</taxon>
        <taxon>fabids</taxon>
        <taxon>Rosales</taxon>
        <taxon>Cannabaceae</taxon>
        <taxon>Cannabis</taxon>
    </lineage>
</organism>
<dbReference type="EnsemblPlants" id="novel_model_6128_5bd9a17a">
    <property type="protein sequence ID" value="cds.novel_model_6128_5bd9a17a"/>
    <property type="gene ID" value="novel_gene_3167_5bd9a17a"/>
</dbReference>
<dbReference type="AlphaFoldDB" id="A0A803R7U8"/>